<dbReference type="Proteomes" id="UP001144191">
    <property type="component" value="Unassembled WGS sequence"/>
</dbReference>
<feature type="compositionally biased region" description="Acidic residues" evidence="1">
    <location>
        <begin position="252"/>
        <end position="266"/>
    </location>
</feature>
<evidence type="ECO:0008006" key="4">
    <source>
        <dbReference type="Google" id="ProtNLM"/>
    </source>
</evidence>
<accession>A0A9W5ZR56</accession>
<feature type="compositionally biased region" description="Basic and acidic residues" evidence="1">
    <location>
        <begin position="192"/>
        <end position="203"/>
    </location>
</feature>
<feature type="region of interest" description="Disordered" evidence="1">
    <location>
        <begin position="60"/>
        <end position="216"/>
    </location>
</feature>
<dbReference type="AlphaFoldDB" id="A0A9W5ZR56"/>
<feature type="compositionally biased region" description="Acidic residues" evidence="1">
    <location>
        <begin position="161"/>
        <end position="171"/>
    </location>
</feature>
<evidence type="ECO:0000313" key="3">
    <source>
        <dbReference type="Proteomes" id="UP001144191"/>
    </source>
</evidence>
<reference evidence="2" key="1">
    <citation type="submission" date="2022-07" db="EMBL/GenBank/DDBJ databases">
        <title>Taxonomy of Aspergillus series Nigri: significant species reduction supported by multi-species coalescent approaches.</title>
        <authorList>
            <person name="Bian C."/>
            <person name="Kusuya Y."/>
            <person name="Sklenar F."/>
            <person name="D'hooge E."/>
            <person name="Yaguchi T."/>
            <person name="Takahashi H."/>
            <person name="Hubka V."/>
        </authorList>
    </citation>
    <scope>NUCLEOTIDE SEQUENCE</scope>
    <source>
        <strain evidence="2">IFM 63604</strain>
    </source>
</reference>
<organism evidence="2 3">
    <name type="scientific">Aspergillus niger</name>
    <dbReference type="NCBI Taxonomy" id="5061"/>
    <lineage>
        <taxon>Eukaryota</taxon>
        <taxon>Fungi</taxon>
        <taxon>Dikarya</taxon>
        <taxon>Ascomycota</taxon>
        <taxon>Pezizomycotina</taxon>
        <taxon>Eurotiomycetes</taxon>
        <taxon>Eurotiomycetidae</taxon>
        <taxon>Eurotiales</taxon>
        <taxon>Aspergillaceae</taxon>
        <taxon>Aspergillus</taxon>
        <taxon>Aspergillus subgen. Circumdati</taxon>
    </lineage>
</organism>
<feature type="compositionally biased region" description="Acidic residues" evidence="1">
    <location>
        <begin position="62"/>
        <end position="73"/>
    </location>
</feature>
<gene>
    <name evidence="2" type="ORF">AnigIFM63604_007988</name>
</gene>
<protein>
    <recommendedName>
        <fullName evidence="4">Halomucin</fullName>
    </recommendedName>
</protein>
<feature type="compositionally biased region" description="Acidic residues" evidence="1">
    <location>
        <begin position="88"/>
        <end position="113"/>
    </location>
</feature>
<feature type="compositionally biased region" description="Acidic residues" evidence="1">
    <location>
        <begin position="142"/>
        <end position="153"/>
    </location>
</feature>
<feature type="region of interest" description="Disordered" evidence="1">
    <location>
        <begin position="1"/>
        <end position="46"/>
    </location>
</feature>
<evidence type="ECO:0000313" key="2">
    <source>
        <dbReference type="EMBL" id="GLA46027.1"/>
    </source>
</evidence>
<name>A0A9W5ZR56_ASPNG</name>
<sequence>MDKPRLGGKMNLPAGGATTVPVRNVSNNKKRALEEDSDSENIDDGKRTCIHLIDEAMKDLELGFEEDSEDDYDSDSKTESNSDGGSSNDEDGGDSSTEETTVSDEDSSNDEGSDFGGGDVIMDEILESNSEESTSDEKMDTSDEDSSGDEESDWSVGSGSSDEEEYMDVSDAESWGSEHVDDSDQSDDEDYTYERPKAWKWSKDNNINNNKDDDEEDGDRLMIQLIYPNHTHKICDDTSSEDEDGDALIQEDVDDTSSEDEVETEDENKSGCADGDSSTAFPACEFLDKHADKPGYIYDMTSHGKSILIIITTSSPPTLIRASARDLIMGSSVFAKVFGYNEEITDDHVWSDEDEERVWCPSGTKTRYDDINPVAMIWVLLAMRKLSMPDTLRVELALLKDIAVIVDRFQLQRAVKESALYWLGGVYLREDGKNIPNRAELIDWVLYITWVFRAEKDFRQVTRGLIMDYYALPDQPKKSYTPQRIYTAIYNARRQLIGELQAEIMDHLCGLKSAREHIPHCVKLCSHDFRPELDTCFELTRSPKRYKKSPYGILLEVYKIVRRAEIVGMIHYKYPTCEVYPHQVLQGCEKRFRECLGIGFDREIVEELSEGDVKSPSPLLFNFDAVNWPCKKWVGDGADEYPYQDALRTGQ</sequence>
<dbReference type="EMBL" id="BRPB01000005">
    <property type="protein sequence ID" value="GLA46027.1"/>
    <property type="molecule type" value="Genomic_DNA"/>
</dbReference>
<proteinExistence type="predicted"/>
<feature type="compositionally biased region" description="Acidic residues" evidence="1">
    <location>
        <begin position="121"/>
        <end position="134"/>
    </location>
</feature>
<evidence type="ECO:0000256" key="1">
    <source>
        <dbReference type="SAM" id="MobiDB-lite"/>
    </source>
</evidence>
<feature type="region of interest" description="Disordered" evidence="1">
    <location>
        <begin position="252"/>
        <end position="276"/>
    </location>
</feature>
<comment type="caution">
    <text evidence="2">The sequence shown here is derived from an EMBL/GenBank/DDBJ whole genome shotgun (WGS) entry which is preliminary data.</text>
</comment>